<organism evidence="2 3">
    <name type="scientific">Pseudovibrio axinellae</name>
    <dbReference type="NCBI Taxonomy" id="989403"/>
    <lineage>
        <taxon>Bacteria</taxon>
        <taxon>Pseudomonadati</taxon>
        <taxon>Pseudomonadota</taxon>
        <taxon>Alphaproteobacteria</taxon>
        <taxon>Hyphomicrobiales</taxon>
        <taxon>Stappiaceae</taxon>
        <taxon>Pseudovibrio</taxon>
    </lineage>
</organism>
<comment type="caution">
    <text evidence="2">The sequence shown here is derived from an EMBL/GenBank/DDBJ whole genome shotgun (WGS) entry which is preliminary data.</text>
</comment>
<dbReference type="PATRIC" id="fig|989403.3.peg.4713"/>
<feature type="domain" description="Serine aminopeptidase S33" evidence="1">
    <location>
        <begin position="41"/>
        <end position="294"/>
    </location>
</feature>
<proteinExistence type="predicted"/>
<dbReference type="RefSeq" id="WP_074882200.1">
    <property type="nucleotide sequence ID" value="NZ_FOFM01000009.1"/>
</dbReference>
<sequence>MSLTETPGNPIPPGAILGFLSVSDGMKLRWANWAAATKTVSGTVTIIQGFDEYIEKYFEVIEELRARGFNVVAYDLRGQGGSGRLLEDPMKGHVESFGDFVQDLNCILDEVALTNFPGPHYILSHSTGGAISLLAHEHLKTRVDRIVMSSPLVEFSMPFPLLAASKILSRFLIMCGLSKSYIPGGGPDLHGPFEGNILTSCPKRFTRMREIIEQNPGLGLSAPTVGWFQAAADSIKIFKQPHFARQYSIPSLIITAGAEEIVSSKASEELCQRSSALKYLQIKDARHELLMESDLFRKQFWTAFDEFIPSSSIETDDQTEISY</sequence>
<gene>
    <name evidence="2" type="primary">ytpA_2</name>
    <name evidence="2" type="ORF">PsAD2_04300</name>
</gene>
<dbReference type="Pfam" id="PF12146">
    <property type="entry name" value="Hydrolase_4"/>
    <property type="match status" value="1"/>
</dbReference>
<reference evidence="2 3" key="1">
    <citation type="journal article" date="2016" name="Front. Microbiol.">
        <title>Comparative Genomic Analysis Reveals a Diverse Repertoire of Genes Involved in Prokaryote-Eukaryote Interactions within the Pseudovibrio Genus.</title>
        <authorList>
            <person name="Romano S."/>
            <person name="Fernandez-Guerra A."/>
            <person name="Reen F.J."/>
            <person name="Glockner F.O."/>
            <person name="Crowley S.P."/>
            <person name="O'Sullivan O."/>
            <person name="Cotter P.D."/>
            <person name="Adams C."/>
            <person name="Dobson A.D."/>
            <person name="O'Gara F."/>
        </authorList>
    </citation>
    <scope>NUCLEOTIDE SEQUENCE [LARGE SCALE GENOMIC DNA]</scope>
    <source>
        <strain evidence="2 3">Ad2</strain>
    </source>
</reference>
<dbReference type="OrthoDB" id="9788260at2"/>
<evidence type="ECO:0000313" key="3">
    <source>
        <dbReference type="Proteomes" id="UP000076577"/>
    </source>
</evidence>
<dbReference type="InterPro" id="IPR022742">
    <property type="entry name" value="Hydrolase_4"/>
</dbReference>
<keyword evidence="3" id="KW-1185">Reference proteome</keyword>
<dbReference type="AlphaFoldDB" id="A0A165T3G1"/>
<protein>
    <submittedName>
        <fullName evidence="2">Phospholipase YtpA</fullName>
        <ecNumber evidence="2">3.1.1.-</ecNumber>
    </submittedName>
</protein>
<evidence type="ECO:0000259" key="1">
    <source>
        <dbReference type="Pfam" id="PF12146"/>
    </source>
</evidence>
<dbReference type="InterPro" id="IPR029058">
    <property type="entry name" value="AB_hydrolase_fold"/>
</dbReference>
<dbReference type="PANTHER" id="PTHR11614">
    <property type="entry name" value="PHOSPHOLIPASE-RELATED"/>
    <property type="match status" value="1"/>
</dbReference>
<dbReference type="STRING" id="989403.SAMN05421798_10920"/>
<dbReference type="InterPro" id="IPR051044">
    <property type="entry name" value="MAG_DAG_Lipase"/>
</dbReference>
<keyword evidence="2" id="KW-0378">Hydrolase</keyword>
<dbReference type="Gene3D" id="3.40.50.1820">
    <property type="entry name" value="alpha/beta hydrolase"/>
    <property type="match status" value="1"/>
</dbReference>
<dbReference type="GO" id="GO:0016787">
    <property type="term" value="F:hydrolase activity"/>
    <property type="evidence" value="ECO:0007669"/>
    <property type="project" value="UniProtKB-KW"/>
</dbReference>
<name>A0A165T3G1_9HYPH</name>
<dbReference type="EC" id="3.1.1.-" evidence="2"/>
<dbReference type="SUPFAM" id="SSF53474">
    <property type="entry name" value="alpha/beta-Hydrolases"/>
    <property type="match status" value="1"/>
</dbReference>
<dbReference type="Proteomes" id="UP000076577">
    <property type="component" value="Unassembled WGS sequence"/>
</dbReference>
<accession>A0A165T3G1</accession>
<evidence type="ECO:0000313" key="2">
    <source>
        <dbReference type="EMBL" id="KZL05375.1"/>
    </source>
</evidence>
<dbReference type="EMBL" id="LMCB01000152">
    <property type="protein sequence ID" value="KZL05375.1"/>
    <property type="molecule type" value="Genomic_DNA"/>
</dbReference>